<dbReference type="EMBL" id="LR796479">
    <property type="protein sequence ID" value="CAB4147711.1"/>
    <property type="molecule type" value="Genomic_DNA"/>
</dbReference>
<name>A0A6J5MNS2_9CAUD</name>
<reference evidence="1" key="1">
    <citation type="submission" date="2020-04" db="EMBL/GenBank/DDBJ databases">
        <authorList>
            <person name="Chiriac C."/>
            <person name="Salcher M."/>
            <person name="Ghai R."/>
            <person name="Kavagutti S V."/>
        </authorList>
    </citation>
    <scope>NUCLEOTIDE SEQUENCE</scope>
</reference>
<organism evidence="1">
    <name type="scientific">uncultured Caudovirales phage</name>
    <dbReference type="NCBI Taxonomy" id="2100421"/>
    <lineage>
        <taxon>Viruses</taxon>
        <taxon>Duplodnaviria</taxon>
        <taxon>Heunggongvirae</taxon>
        <taxon>Uroviricota</taxon>
        <taxon>Caudoviricetes</taxon>
        <taxon>Peduoviridae</taxon>
        <taxon>Maltschvirus</taxon>
        <taxon>Maltschvirus maltsch</taxon>
    </lineage>
</organism>
<protein>
    <submittedName>
        <fullName evidence="1">Uncharacterized protein</fullName>
    </submittedName>
</protein>
<accession>A0A6J5MNS2</accession>
<gene>
    <name evidence="1" type="ORF">UFOVP509_43</name>
</gene>
<proteinExistence type="predicted"/>
<sequence>MAKKRPSGDVVEDDAFVVVEPVAEVVDAPVAAPVLPDGHIWVDVFDANRSQAERVAIPAGDLTFTIRVGHRTVHHVSDAPDGVWQFA</sequence>
<evidence type="ECO:0000313" key="1">
    <source>
        <dbReference type="EMBL" id="CAB4147711.1"/>
    </source>
</evidence>